<evidence type="ECO:0000313" key="2">
    <source>
        <dbReference type="EMBL" id="KAL3665910.1"/>
    </source>
</evidence>
<organism evidence="2 3">
    <name type="scientific">Phytophthora oleae</name>
    <dbReference type="NCBI Taxonomy" id="2107226"/>
    <lineage>
        <taxon>Eukaryota</taxon>
        <taxon>Sar</taxon>
        <taxon>Stramenopiles</taxon>
        <taxon>Oomycota</taxon>
        <taxon>Peronosporomycetes</taxon>
        <taxon>Peronosporales</taxon>
        <taxon>Peronosporaceae</taxon>
        <taxon>Phytophthora</taxon>
    </lineage>
</organism>
<reference evidence="2 3" key="1">
    <citation type="submission" date="2024-09" db="EMBL/GenBank/DDBJ databases">
        <title>Genome sequencing and assembly of Phytophthora oleae, isolate VK10A, causative agent of rot of olive drupes.</title>
        <authorList>
            <person name="Conti Taguali S."/>
            <person name="Riolo M."/>
            <person name="La Spada F."/>
            <person name="Cacciola S.O."/>
            <person name="Dionisio G."/>
        </authorList>
    </citation>
    <scope>NUCLEOTIDE SEQUENCE [LARGE SCALE GENOMIC DNA]</scope>
    <source>
        <strain evidence="2 3">VK10A</strain>
    </source>
</reference>
<name>A0ABD3FG47_9STRA</name>
<keyword evidence="3" id="KW-1185">Reference proteome</keyword>
<gene>
    <name evidence="1" type="ORF">V7S43_009316</name>
    <name evidence="2" type="ORF">V7S43_009330</name>
</gene>
<evidence type="ECO:0000313" key="1">
    <source>
        <dbReference type="EMBL" id="KAL3665897.1"/>
    </source>
</evidence>
<protein>
    <recommendedName>
        <fullName evidence="4">HAT C-terminal dimerisation domain-containing protein</fullName>
    </recommendedName>
</protein>
<proteinExistence type="predicted"/>
<sequence>MAAVETQPSDSPSSSVALVPPPAALFSEEVAEQLAETIAKWQQASARMPPENSLNRIEEELGRWRNSNTRLQTLDTGVFEDASKFRYRQSQEQSYRISPLAVHVIFLMPSSSGQLEKDFGVARMMVRKQRSSLDPHNIDMATFLNCNRDYVDITQCAQLKPEVARENSRASVLLELQQEFENDVGALEDLFPKLVLS</sequence>
<dbReference type="Proteomes" id="UP001632037">
    <property type="component" value="Unassembled WGS sequence"/>
</dbReference>
<dbReference type="EMBL" id="JBIMZQ010000019">
    <property type="protein sequence ID" value="KAL3665897.1"/>
    <property type="molecule type" value="Genomic_DNA"/>
</dbReference>
<dbReference type="EMBL" id="JBIMZQ010000019">
    <property type="protein sequence ID" value="KAL3665910.1"/>
    <property type="molecule type" value="Genomic_DNA"/>
</dbReference>
<dbReference type="AlphaFoldDB" id="A0ABD3FG47"/>
<evidence type="ECO:0008006" key="4">
    <source>
        <dbReference type="Google" id="ProtNLM"/>
    </source>
</evidence>
<comment type="caution">
    <text evidence="2">The sequence shown here is derived from an EMBL/GenBank/DDBJ whole genome shotgun (WGS) entry which is preliminary data.</text>
</comment>
<accession>A0ABD3FG47</accession>
<evidence type="ECO:0000313" key="3">
    <source>
        <dbReference type="Proteomes" id="UP001632037"/>
    </source>
</evidence>